<dbReference type="AlphaFoldDB" id="A0A540LXB6"/>
<protein>
    <submittedName>
        <fullName evidence="2">Uncharacterized protein</fullName>
    </submittedName>
</protein>
<evidence type="ECO:0000313" key="2">
    <source>
        <dbReference type="EMBL" id="TQD91068.1"/>
    </source>
</evidence>
<reference evidence="2 3" key="1">
    <citation type="journal article" date="2019" name="G3 (Bethesda)">
        <title>Sequencing of a Wild Apple (Malus baccata) Genome Unravels the Differences Between Cultivated and Wild Apple Species Regarding Disease Resistance and Cold Tolerance.</title>
        <authorList>
            <person name="Chen X."/>
        </authorList>
    </citation>
    <scope>NUCLEOTIDE SEQUENCE [LARGE SCALE GENOMIC DNA]</scope>
    <source>
        <strain evidence="3">cv. Shandingzi</strain>
        <tissue evidence="2">Leaves</tissue>
    </source>
</reference>
<sequence length="109" mass="12662">MRHFQKKLMGIIYSFTLTIAVYHYVITTSINHKGLAKHYFKNLFCLVHFSSQTIPIHKRIVRDCTRFDISLQNVSTKTLKVCTFGKICFSTISFNNLVASFHFLTLQTP</sequence>
<accession>A0A540LXB6</accession>
<keyword evidence="1" id="KW-1133">Transmembrane helix</keyword>
<organism evidence="2 3">
    <name type="scientific">Malus baccata</name>
    <name type="common">Siberian crab apple</name>
    <name type="synonym">Pyrus baccata</name>
    <dbReference type="NCBI Taxonomy" id="106549"/>
    <lineage>
        <taxon>Eukaryota</taxon>
        <taxon>Viridiplantae</taxon>
        <taxon>Streptophyta</taxon>
        <taxon>Embryophyta</taxon>
        <taxon>Tracheophyta</taxon>
        <taxon>Spermatophyta</taxon>
        <taxon>Magnoliopsida</taxon>
        <taxon>eudicotyledons</taxon>
        <taxon>Gunneridae</taxon>
        <taxon>Pentapetalae</taxon>
        <taxon>rosids</taxon>
        <taxon>fabids</taxon>
        <taxon>Rosales</taxon>
        <taxon>Rosaceae</taxon>
        <taxon>Amygdaloideae</taxon>
        <taxon>Maleae</taxon>
        <taxon>Malus</taxon>
    </lineage>
</organism>
<keyword evidence="3" id="KW-1185">Reference proteome</keyword>
<feature type="transmembrane region" description="Helical" evidence="1">
    <location>
        <begin position="7"/>
        <end position="25"/>
    </location>
</feature>
<keyword evidence="1" id="KW-0812">Transmembrane</keyword>
<keyword evidence="1" id="KW-0472">Membrane</keyword>
<proteinExistence type="predicted"/>
<comment type="caution">
    <text evidence="2">The sequence shown here is derived from an EMBL/GenBank/DDBJ whole genome shotgun (WGS) entry which is preliminary data.</text>
</comment>
<dbReference type="EMBL" id="VIEB01000433">
    <property type="protein sequence ID" value="TQD91068.1"/>
    <property type="molecule type" value="Genomic_DNA"/>
</dbReference>
<name>A0A540LXB6_MALBA</name>
<dbReference type="Proteomes" id="UP000315295">
    <property type="component" value="Unassembled WGS sequence"/>
</dbReference>
<evidence type="ECO:0000313" key="3">
    <source>
        <dbReference type="Proteomes" id="UP000315295"/>
    </source>
</evidence>
<gene>
    <name evidence="2" type="ORF">C1H46_023352</name>
</gene>
<evidence type="ECO:0000256" key="1">
    <source>
        <dbReference type="SAM" id="Phobius"/>
    </source>
</evidence>